<feature type="compositionally biased region" description="Basic residues" evidence="1">
    <location>
        <begin position="1"/>
        <end position="13"/>
    </location>
</feature>
<feature type="non-terminal residue" evidence="2">
    <location>
        <position position="21"/>
    </location>
</feature>
<evidence type="ECO:0000256" key="1">
    <source>
        <dbReference type="SAM" id="MobiDB-lite"/>
    </source>
</evidence>
<organism evidence="2">
    <name type="scientific">uncultured Rubellimicrobium sp</name>
    <dbReference type="NCBI Taxonomy" id="543078"/>
    <lineage>
        <taxon>Bacteria</taxon>
        <taxon>Pseudomonadati</taxon>
        <taxon>Pseudomonadota</taxon>
        <taxon>Alphaproteobacteria</taxon>
        <taxon>Rhodobacterales</taxon>
        <taxon>Roseobacteraceae</taxon>
        <taxon>Rubellimicrobium</taxon>
        <taxon>environmental samples</taxon>
    </lineage>
</organism>
<accession>A0A6J4NI06</accession>
<dbReference type="AlphaFoldDB" id="A0A6J4NI06"/>
<feature type="non-terminal residue" evidence="2">
    <location>
        <position position="1"/>
    </location>
</feature>
<name>A0A6J4NI06_9RHOB</name>
<proteinExistence type="predicted"/>
<protein>
    <submittedName>
        <fullName evidence="2">Uncharacterized protein</fullName>
    </submittedName>
</protein>
<dbReference type="EMBL" id="CADCUU010000041">
    <property type="protein sequence ID" value="CAA9387801.1"/>
    <property type="molecule type" value="Genomic_DNA"/>
</dbReference>
<reference evidence="2" key="1">
    <citation type="submission" date="2020-02" db="EMBL/GenBank/DDBJ databases">
        <authorList>
            <person name="Meier V. D."/>
        </authorList>
    </citation>
    <scope>NUCLEOTIDE SEQUENCE</scope>
    <source>
        <strain evidence="2">AVDCRST_MAG15</strain>
    </source>
</reference>
<gene>
    <name evidence="2" type="ORF">AVDCRST_MAG15-266</name>
</gene>
<evidence type="ECO:0000313" key="2">
    <source>
        <dbReference type="EMBL" id="CAA9387801.1"/>
    </source>
</evidence>
<feature type="region of interest" description="Disordered" evidence="1">
    <location>
        <begin position="1"/>
        <end position="21"/>
    </location>
</feature>
<sequence length="21" mass="2354">DPPRHACGRGHAPRHLDARHP</sequence>